<name>A0A4U8UHP3_STECR</name>
<dbReference type="InterPro" id="IPR000719">
    <property type="entry name" value="Prot_kinase_dom"/>
</dbReference>
<organism evidence="2 3">
    <name type="scientific">Steinernema carpocapsae</name>
    <name type="common">Entomopathogenic nematode</name>
    <dbReference type="NCBI Taxonomy" id="34508"/>
    <lineage>
        <taxon>Eukaryota</taxon>
        <taxon>Metazoa</taxon>
        <taxon>Ecdysozoa</taxon>
        <taxon>Nematoda</taxon>
        <taxon>Chromadorea</taxon>
        <taxon>Rhabditida</taxon>
        <taxon>Tylenchina</taxon>
        <taxon>Panagrolaimomorpha</taxon>
        <taxon>Strongyloidoidea</taxon>
        <taxon>Steinernematidae</taxon>
        <taxon>Steinernema</taxon>
    </lineage>
</organism>
<sequence length="69" mass="7719">MASERQILISEFWRAYKARSLEVPVFTDHKGTKPFLPPEAFTGNGFRGNHGDMWAMATTYVILASGKVS</sequence>
<evidence type="ECO:0000313" key="3">
    <source>
        <dbReference type="Proteomes" id="UP000298663"/>
    </source>
</evidence>
<dbReference type="Proteomes" id="UP000298663">
    <property type="component" value="Unassembled WGS sequence"/>
</dbReference>
<dbReference type="EMBL" id="AZBU02000001">
    <property type="protein sequence ID" value="TMS32452.1"/>
    <property type="molecule type" value="Genomic_DNA"/>
</dbReference>
<dbReference type="GO" id="GO:0004672">
    <property type="term" value="F:protein kinase activity"/>
    <property type="evidence" value="ECO:0007669"/>
    <property type="project" value="InterPro"/>
</dbReference>
<dbReference type="GO" id="GO:0005524">
    <property type="term" value="F:ATP binding"/>
    <property type="evidence" value="ECO:0007669"/>
    <property type="project" value="InterPro"/>
</dbReference>
<evidence type="ECO:0000313" key="2">
    <source>
        <dbReference type="EMBL" id="TMS32452.1"/>
    </source>
</evidence>
<dbReference type="SUPFAM" id="SSF56112">
    <property type="entry name" value="Protein kinase-like (PK-like)"/>
    <property type="match status" value="1"/>
</dbReference>
<reference evidence="2 3" key="1">
    <citation type="journal article" date="2015" name="Genome Biol.">
        <title>Comparative genomics of Steinernema reveals deeply conserved gene regulatory networks.</title>
        <authorList>
            <person name="Dillman A.R."/>
            <person name="Macchietto M."/>
            <person name="Porter C.F."/>
            <person name="Rogers A."/>
            <person name="Williams B."/>
            <person name="Antoshechkin I."/>
            <person name="Lee M.M."/>
            <person name="Goodwin Z."/>
            <person name="Lu X."/>
            <person name="Lewis E.E."/>
            <person name="Goodrich-Blair H."/>
            <person name="Stock S.P."/>
            <person name="Adams B.J."/>
            <person name="Sternberg P.W."/>
            <person name="Mortazavi A."/>
        </authorList>
    </citation>
    <scope>NUCLEOTIDE SEQUENCE [LARGE SCALE GENOMIC DNA]</scope>
    <source>
        <strain evidence="2 3">ALL</strain>
    </source>
</reference>
<dbReference type="AlphaFoldDB" id="A0A4U8UHP3"/>
<dbReference type="PROSITE" id="PS50011">
    <property type="entry name" value="PROTEIN_KINASE_DOM"/>
    <property type="match status" value="1"/>
</dbReference>
<feature type="domain" description="Protein kinase" evidence="1">
    <location>
        <begin position="1"/>
        <end position="69"/>
    </location>
</feature>
<gene>
    <name evidence="2" type="ORF">L596_000285</name>
</gene>
<proteinExistence type="predicted"/>
<comment type="caution">
    <text evidence="2">The sequence shown here is derived from an EMBL/GenBank/DDBJ whole genome shotgun (WGS) entry which is preliminary data.</text>
</comment>
<reference evidence="2 3" key="2">
    <citation type="journal article" date="2019" name="G3 (Bethesda)">
        <title>Hybrid Assembly of the Genome of the Entomopathogenic Nematode Steinernema carpocapsae Identifies the X-Chromosome.</title>
        <authorList>
            <person name="Serra L."/>
            <person name="Macchietto M."/>
            <person name="Macias-Munoz A."/>
            <person name="McGill C.J."/>
            <person name="Rodriguez I.M."/>
            <person name="Rodriguez B."/>
            <person name="Murad R."/>
            <person name="Mortazavi A."/>
        </authorList>
    </citation>
    <scope>NUCLEOTIDE SEQUENCE [LARGE SCALE GENOMIC DNA]</scope>
    <source>
        <strain evidence="2 3">ALL</strain>
    </source>
</reference>
<keyword evidence="3" id="KW-1185">Reference proteome</keyword>
<accession>A0A4U8UHP3</accession>
<protein>
    <recommendedName>
        <fullName evidence="1">Protein kinase domain-containing protein</fullName>
    </recommendedName>
</protein>
<dbReference type="InterPro" id="IPR011009">
    <property type="entry name" value="Kinase-like_dom_sf"/>
</dbReference>
<evidence type="ECO:0000259" key="1">
    <source>
        <dbReference type="PROSITE" id="PS50011"/>
    </source>
</evidence>